<evidence type="ECO:0000313" key="7">
    <source>
        <dbReference type="EMBL" id="GJN42020.1"/>
    </source>
</evidence>
<reference evidence="7" key="1">
    <citation type="submission" date="2021-12" db="EMBL/GenBank/DDBJ databases">
        <title>Draft genome sequence of Corynebacterium ammoniagenes strain T-723.</title>
        <authorList>
            <person name="Matsuzawa M."/>
            <person name="Hiratani M."/>
            <person name="Abe I."/>
            <person name="Tsuji Y."/>
            <person name="Nakamura J."/>
        </authorList>
    </citation>
    <scope>NUCLEOTIDE SEQUENCE</scope>
    <source>
        <strain evidence="7">T-723</strain>
    </source>
</reference>
<feature type="transmembrane region" description="Helical" evidence="6">
    <location>
        <begin position="205"/>
        <end position="226"/>
    </location>
</feature>
<keyword evidence="4 6" id="KW-1133">Transmembrane helix</keyword>
<evidence type="ECO:0000313" key="8">
    <source>
        <dbReference type="Proteomes" id="UP001054925"/>
    </source>
</evidence>
<gene>
    <name evidence="7" type="ORF">CAT723_04990</name>
</gene>
<feature type="transmembrane region" description="Helical" evidence="6">
    <location>
        <begin position="137"/>
        <end position="158"/>
    </location>
</feature>
<dbReference type="PANTHER" id="PTHR42770">
    <property type="entry name" value="AMINO ACID TRANSPORTER-RELATED"/>
    <property type="match status" value="1"/>
</dbReference>
<feature type="transmembrane region" description="Helical" evidence="6">
    <location>
        <begin position="170"/>
        <end position="193"/>
    </location>
</feature>
<evidence type="ECO:0000256" key="4">
    <source>
        <dbReference type="ARBA" id="ARBA00022989"/>
    </source>
</evidence>
<feature type="transmembrane region" description="Helical" evidence="6">
    <location>
        <begin position="94"/>
        <end position="117"/>
    </location>
</feature>
<feature type="transmembrane region" description="Helical" evidence="6">
    <location>
        <begin position="413"/>
        <end position="434"/>
    </location>
</feature>
<dbReference type="Proteomes" id="UP001054925">
    <property type="component" value="Unassembled WGS sequence"/>
</dbReference>
<dbReference type="Pfam" id="PF13520">
    <property type="entry name" value="AA_permease_2"/>
    <property type="match status" value="1"/>
</dbReference>
<evidence type="ECO:0000256" key="1">
    <source>
        <dbReference type="ARBA" id="ARBA00004651"/>
    </source>
</evidence>
<feature type="transmembrane region" description="Helical" evidence="6">
    <location>
        <begin position="373"/>
        <end position="393"/>
    </location>
</feature>
<keyword evidence="2" id="KW-1003">Cell membrane</keyword>
<dbReference type="GO" id="GO:0005886">
    <property type="term" value="C:plasma membrane"/>
    <property type="evidence" value="ECO:0007669"/>
    <property type="project" value="UniProtKB-SubCell"/>
</dbReference>
<accession>A0AAV5G6T8</accession>
<dbReference type="AlphaFoldDB" id="A0AAV5G6T8"/>
<feature type="transmembrane region" description="Helical" evidence="6">
    <location>
        <begin position="246"/>
        <end position="270"/>
    </location>
</feature>
<keyword evidence="5 6" id="KW-0472">Membrane</keyword>
<feature type="transmembrane region" description="Helical" evidence="6">
    <location>
        <begin position="18"/>
        <end position="37"/>
    </location>
</feature>
<evidence type="ECO:0000256" key="3">
    <source>
        <dbReference type="ARBA" id="ARBA00022692"/>
    </source>
</evidence>
<feature type="transmembrane region" description="Helical" evidence="6">
    <location>
        <begin position="348"/>
        <end position="367"/>
    </location>
</feature>
<dbReference type="PIRSF" id="PIRSF006060">
    <property type="entry name" value="AA_transporter"/>
    <property type="match status" value="1"/>
</dbReference>
<comment type="caution">
    <text evidence="7">The sequence shown here is derived from an EMBL/GenBank/DDBJ whole genome shotgun (WGS) entry which is preliminary data.</text>
</comment>
<feature type="transmembrane region" description="Helical" evidence="6">
    <location>
        <begin position="290"/>
        <end position="315"/>
    </location>
</feature>
<evidence type="ECO:0000256" key="2">
    <source>
        <dbReference type="ARBA" id="ARBA00022475"/>
    </source>
</evidence>
<keyword evidence="3 6" id="KW-0812">Transmembrane</keyword>
<dbReference type="Gene3D" id="1.20.1740.10">
    <property type="entry name" value="Amino acid/polyamine transporter I"/>
    <property type="match status" value="1"/>
</dbReference>
<dbReference type="InterPro" id="IPR002293">
    <property type="entry name" value="AA/rel_permease1"/>
</dbReference>
<evidence type="ECO:0000256" key="6">
    <source>
        <dbReference type="SAM" id="Phobius"/>
    </source>
</evidence>
<organism evidence="7 8">
    <name type="scientific">Corynebacterium ammoniagenes</name>
    <name type="common">Brevibacterium ammoniagenes</name>
    <dbReference type="NCBI Taxonomy" id="1697"/>
    <lineage>
        <taxon>Bacteria</taxon>
        <taxon>Bacillati</taxon>
        <taxon>Actinomycetota</taxon>
        <taxon>Actinomycetes</taxon>
        <taxon>Mycobacteriales</taxon>
        <taxon>Corynebacteriaceae</taxon>
        <taxon>Corynebacterium</taxon>
    </lineage>
</organism>
<comment type="subcellular location">
    <subcellularLocation>
        <location evidence="1">Cell membrane</location>
        <topology evidence="1">Multi-pass membrane protein</topology>
    </subcellularLocation>
</comment>
<dbReference type="InterPro" id="IPR050367">
    <property type="entry name" value="APC_superfamily"/>
</dbReference>
<name>A0AAV5G6T8_CORAM</name>
<dbReference type="RefSeq" id="WP_236163571.1">
    <property type="nucleotide sequence ID" value="NZ_BQKK01000001.1"/>
</dbReference>
<dbReference type="EMBL" id="BQKK01000001">
    <property type="protein sequence ID" value="GJN42020.1"/>
    <property type="molecule type" value="Genomic_DNA"/>
</dbReference>
<evidence type="ECO:0000256" key="5">
    <source>
        <dbReference type="ARBA" id="ARBA00023136"/>
    </source>
</evidence>
<feature type="transmembrane region" description="Helical" evidence="6">
    <location>
        <begin position="44"/>
        <end position="62"/>
    </location>
</feature>
<protein>
    <submittedName>
        <fullName evidence="7">Amino acid permease</fullName>
    </submittedName>
</protein>
<feature type="transmembrane region" description="Helical" evidence="6">
    <location>
        <begin position="440"/>
        <end position="459"/>
    </location>
</feature>
<dbReference type="GO" id="GO:0022857">
    <property type="term" value="F:transmembrane transporter activity"/>
    <property type="evidence" value="ECO:0007669"/>
    <property type="project" value="InterPro"/>
</dbReference>
<proteinExistence type="predicted"/>
<dbReference type="PANTHER" id="PTHR42770:SF7">
    <property type="entry name" value="MEMBRANE PROTEIN"/>
    <property type="match status" value="1"/>
</dbReference>
<sequence length="481" mass="51391">MDSPTQEASLKKSFKPSWVFAMALGSAIGWGAFILPFDWMTASGLGGALIGLAIGGGLIAIIGFSYGYAIKSLPVTGGSVVFAMVSLGRTHSFIAGWALTLGYAGIVALNASAVTLVFRVTLPNLFQRFPLYDVAGWTIYVPEIILASAFILAFAWLNWKGSELSGRFQLWAVILLIAAVVIIFVSLLVYFFTVQPELPSAIPTGTSATAAILTMVAFAPWAYVGFDSIPQLAGEFNFSARKALGLLLWGITAATLIYMTMMVATVIAVGTDHVAYEDSAWPPGEAIAEVMGPIGLILMVVAVTMGVLTGLNGFFAASSRVVYSLGHADLVPKAFGVLDARYNTPRNAILFVAAICLITPWFGRAALTWIVDMTSAGITFAYFYTCFCAWKIARTGQVAGMDNPLRRSKVQEVLSAIGCVLAVGFLALLLVPGSPGMLDTPALVALVVWVLLGIAYYFIMMKRLKDVSEDVTQEKLLQLHA</sequence>